<dbReference type="AlphaFoldDB" id="A0AAV5W6Z9"/>
<feature type="non-terminal residue" evidence="1">
    <location>
        <position position="144"/>
    </location>
</feature>
<protein>
    <submittedName>
        <fullName evidence="1">Uncharacterized protein</fullName>
    </submittedName>
</protein>
<reference evidence="1" key="1">
    <citation type="submission" date="2023-10" db="EMBL/GenBank/DDBJ databases">
        <title>Genome assembly of Pristionchus species.</title>
        <authorList>
            <person name="Yoshida K."/>
            <person name="Sommer R.J."/>
        </authorList>
    </citation>
    <scope>NUCLEOTIDE SEQUENCE</scope>
    <source>
        <strain evidence="1">RS5133</strain>
    </source>
</reference>
<comment type="caution">
    <text evidence="1">The sequence shown here is derived from an EMBL/GenBank/DDBJ whole genome shotgun (WGS) entry which is preliminary data.</text>
</comment>
<dbReference type="Proteomes" id="UP001432322">
    <property type="component" value="Unassembled WGS sequence"/>
</dbReference>
<keyword evidence="2" id="KW-1185">Reference proteome</keyword>
<accession>A0AAV5W6Z9</accession>
<proteinExistence type="predicted"/>
<organism evidence="1 2">
    <name type="scientific">Pristionchus fissidentatus</name>
    <dbReference type="NCBI Taxonomy" id="1538716"/>
    <lineage>
        <taxon>Eukaryota</taxon>
        <taxon>Metazoa</taxon>
        <taxon>Ecdysozoa</taxon>
        <taxon>Nematoda</taxon>
        <taxon>Chromadorea</taxon>
        <taxon>Rhabditida</taxon>
        <taxon>Rhabditina</taxon>
        <taxon>Diplogasteromorpha</taxon>
        <taxon>Diplogasteroidea</taxon>
        <taxon>Neodiplogasteridae</taxon>
        <taxon>Pristionchus</taxon>
    </lineage>
</organism>
<evidence type="ECO:0000313" key="1">
    <source>
        <dbReference type="EMBL" id="GMT27611.1"/>
    </source>
</evidence>
<sequence length="144" mass="15648">SSCSRRSTTVSSRTTQSDALDASFSLPSLLHNQSRLQRLPLSLLHHFLDPLCSGDLLQSLQLLFGLLQFPHEISAIILWLVVILILAESSLANGDGRVGGAGRDIKVVGNIEVGGASTDGRSISPIMSDTIVRTRFERVIDRRL</sequence>
<name>A0AAV5W6Z9_9BILA</name>
<feature type="non-terminal residue" evidence="1">
    <location>
        <position position="1"/>
    </location>
</feature>
<gene>
    <name evidence="1" type="ORF">PFISCL1PPCAC_18908</name>
</gene>
<dbReference type="EMBL" id="BTSY01000005">
    <property type="protein sequence ID" value="GMT27611.1"/>
    <property type="molecule type" value="Genomic_DNA"/>
</dbReference>
<evidence type="ECO:0000313" key="2">
    <source>
        <dbReference type="Proteomes" id="UP001432322"/>
    </source>
</evidence>